<feature type="signal peptide" evidence="2">
    <location>
        <begin position="1"/>
        <end position="33"/>
    </location>
</feature>
<evidence type="ECO:0000313" key="4">
    <source>
        <dbReference type="EMBL" id="WCZ39105.1"/>
    </source>
</evidence>
<feature type="domain" description="LTD" evidence="3">
    <location>
        <begin position="168"/>
        <end position="284"/>
    </location>
</feature>
<evidence type="ECO:0000256" key="2">
    <source>
        <dbReference type="SAM" id="SignalP"/>
    </source>
</evidence>
<keyword evidence="5" id="KW-1185">Reference proteome</keyword>
<evidence type="ECO:0000259" key="3">
    <source>
        <dbReference type="PROSITE" id="PS51841"/>
    </source>
</evidence>
<dbReference type="Proteomes" id="UP001218071">
    <property type="component" value="Chromosome"/>
</dbReference>
<feature type="domain" description="LTD" evidence="3">
    <location>
        <begin position="321"/>
        <end position="431"/>
    </location>
</feature>
<organism evidence="4 5">
    <name type="scientific">Corynebacterium jeddahense</name>
    <dbReference type="NCBI Taxonomy" id="1414719"/>
    <lineage>
        <taxon>Bacteria</taxon>
        <taxon>Bacillati</taxon>
        <taxon>Actinomycetota</taxon>
        <taxon>Actinomycetes</taxon>
        <taxon>Mycobacteriales</taxon>
        <taxon>Corynebacteriaceae</taxon>
        <taxon>Corynebacterium</taxon>
    </lineage>
</organism>
<keyword evidence="2" id="KW-0732">Signal</keyword>
<dbReference type="PROSITE" id="PS51318">
    <property type="entry name" value="TAT"/>
    <property type="match status" value="1"/>
</dbReference>
<dbReference type="InterPro" id="IPR006311">
    <property type="entry name" value="TAT_signal"/>
</dbReference>
<dbReference type="PROSITE" id="PS51841">
    <property type="entry name" value="LTD"/>
    <property type="match status" value="3"/>
</dbReference>
<dbReference type="InterPro" id="IPR001322">
    <property type="entry name" value="Lamin_tail_dom"/>
</dbReference>
<feature type="domain" description="LTD" evidence="3">
    <location>
        <begin position="28"/>
        <end position="138"/>
    </location>
</feature>
<sequence length="1302" mass="135329">MNSGFSRRRGVVLATLAVTSLGMGFACAPATFAADSDIVINEVTTQGRDAIELANKGAQDIDIAGWTIFDSDDGKGNKPIVFPAGTIIPAGGYFVFYPDSKEGGIAPDGSAGFGLDGNDSLELKNASGKRIDFQSWTSDPVYGNVDTSWSRIPDMTGEMVAAPRTTLGGSNYGELKKGTKVAADSVVKINEVNSQGKPQDWVELINTSDKAVDISGWRVLDNDDTSEVIEFPAGTTIEPGGIFTFETQGTNVPGGGKGFGLGKGDSVRLFNSNGLLVDITSWPAGTHADPWGRNPDGTGEFGTLTKSSRGEYNVAKPNTSGPATTQPSSKSGNVVINEVATKDVIDDWVELYNMGDTPVDISGWKLTDSDGLSKHQVVIPKGTTLQPGEFKQFYVDALAVDGGKGFGLGAADEVHLFDAKGNEVDHTDWKSHQIQSLGRIPDGTGEFRGTGKPTPGGPNIEKVVWAEKEWPFDPQEIVDLDLGADFRAEDTSGIDFDEDGNAWVVNNTTGTLYKLVYDDASRTYSVDGKWQLRYKDGNGAPDAEGVTVGPGGALYVATERDGDEPRVSRPSVLGYDRPTKSSGDIKATHEWNLASAFTQLIGYNGGLEAISYIPELDAYAVGVETTGEVLFVKLNSDESFVEVHDRYKAPFEQVMALDYNNESKELRVVCDEKCEGASIALKYDGSKFVEVSGAEKRPQGMKQNFANEGFASYTKLGECSDAGKQTVATRFLWSDDGFSDGKTSMRAASFETTQTCKPPTTVPATTTSGSTIATAPATTVVVPATTVTTTPTATVTDPAKTLTITTTPTTFTTTPTVTATQTTVPTTTAVAKTEVATETAQVVTTTPTVTTTQTTVATETAKAVTTTPTVTATQTTVPTSTAAAKTEVATETAEAVTTTPTVTATQTTVPTSTAAAKTEVTTETAKAVTTTPTVTTTQTTVPTATADASTVTETATAKTVTVVPTVTEKVTTTPTHTAAPVTITETMTALPVTKTAEPVTETATVTEKVTTTPTVTEKATTTPTHTAAPVTITEIKTAQPVTKTAEPVTETVAGGTETVTTTPTLTTVGKPVTETATAPAVINTVTPKSTTERVAPALTGIVAGETRVIYRVPAAEGAVIEVKDLPAGLQFDAEKHLLAGKVEKPGVYEATIVTTLDGATTVEQLKIVAAPSTGSNNAAPGATTTVTTAASPATVTSVTTVPQAAGSSLDGKCVAAIAGWLIPLAALVPLGLATQIELPLPPELTEAIRPLQEQAAQLFPQVDPQVQMAAGGLAAAALGIVAIASILNACTGGEGSSVGSSK</sequence>
<feature type="compositionally biased region" description="Polar residues" evidence="1">
    <location>
        <begin position="316"/>
        <end position="332"/>
    </location>
</feature>
<gene>
    <name evidence="4" type="ORF">CJEDD_07560</name>
</gene>
<feature type="compositionally biased region" description="Basic and acidic residues" evidence="1">
    <location>
        <begin position="558"/>
        <end position="567"/>
    </location>
</feature>
<dbReference type="SUPFAM" id="SSF74853">
    <property type="entry name" value="Lamin A/C globular tail domain"/>
    <property type="match status" value="3"/>
</dbReference>
<proteinExistence type="predicted"/>
<dbReference type="Pfam" id="PF00932">
    <property type="entry name" value="LTD"/>
    <property type="match status" value="3"/>
</dbReference>
<feature type="region of interest" description="Disordered" evidence="1">
    <location>
        <begin position="557"/>
        <end position="581"/>
    </location>
</feature>
<evidence type="ECO:0000313" key="5">
    <source>
        <dbReference type="Proteomes" id="UP001218071"/>
    </source>
</evidence>
<reference evidence="4 5" key="1">
    <citation type="submission" date="2020-10" db="EMBL/GenBank/DDBJ databases">
        <title>Complete genome sequence of Corynebacterium jeddahense DSM 45997, type strain of Corynebacterium jeddahense.</title>
        <authorList>
            <person name="Busche T."/>
            <person name="Kalinowski J."/>
            <person name="Ruckert C."/>
        </authorList>
    </citation>
    <scope>NUCLEOTIDE SEQUENCE [LARGE SCALE GENOMIC DNA]</scope>
    <source>
        <strain evidence="4 5">DSM 45997</strain>
    </source>
</reference>
<dbReference type="InterPro" id="IPR036415">
    <property type="entry name" value="Lamin_tail_dom_sf"/>
</dbReference>
<accession>A0ABY7UMM0</accession>
<dbReference type="PROSITE" id="PS51257">
    <property type="entry name" value="PROKAR_LIPOPROTEIN"/>
    <property type="match status" value="1"/>
</dbReference>
<feature type="chain" id="PRO_5046998506" evidence="2">
    <location>
        <begin position="34"/>
        <end position="1302"/>
    </location>
</feature>
<dbReference type="Gene3D" id="2.60.40.1260">
    <property type="entry name" value="Lamin Tail domain"/>
    <property type="match status" value="3"/>
</dbReference>
<dbReference type="InterPro" id="IPR027372">
    <property type="entry name" value="Phytase-like_dom"/>
</dbReference>
<dbReference type="EMBL" id="CP063194">
    <property type="protein sequence ID" value="WCZ39105.1"/>
    <property type="molecule type" value="Genomic_DNA"/>
</dbReference>
<dbReference type="SUPFAM" id="SSF50956">
    <property type="entry name" value="Thermostable phytase (3-phytase)"/>
    <property type="match status" value="1"/>
</dbReference>
<evidence type="ECO:0000256" key="1">
    <source>
        <dbReference type="SAM" id="MobiDB-lite"/>
    </source>
</evidence>
<feature type="region of interest" description="Disordered" evidence="1">
    <location>
        <begin position="310"/>
        <end position="332"/>
    </location>
</feature>
<protein>
    <submittedName>
        <fullName evidence="4">Intermediate filament tail domain protein</fullName>
    </submittedName>
</protein>
<dbReference type="Pfam" id="PF13449">
    <property type="entry name" value="Phytase-like"/>
    <property type="match status" value="1"/>
</dbReference>
<name>A0ABY7UMM0_9CORY</name>